<feature type="region of interest" description="Disordered" evidence="1">
    <location>
        <begin position="1"/>
        <end position="113"/>
    </location>
</feature>
<feature type="compositionally biased region" description="Low complexity" evidence="1">
    <location>
        <begin position="410"/>
        <end position="421"/>
    </location>
</feature>
<dbReference type="Proteomes" id="UP000807716">
    <property type="component" value="Unassembled WGS sequence"/>
</dbReference>
<feature type="compositionally biased region" description="Low complexity" evidence="1">
    <location>
        <begin position="313"/>
        <end position="340"/>
    </location>
</feature>
<feature type="region of interest" description="Disordered" evidence="1">
    <location>
        <begin position="125"/>
        <end position="175"/>
    </location>
</feature>
<accession>A0A9P6UBH3</accession>
<feature type="region of interest" description="Disordered" evidence="1">
    <location>
        <begin position="674"/>
        <end position="736"/>
    </location>
</feature>
<dbReference type="InterPro" id="IPR058934">
    <property type="entry name" value="YMC020W-like"/>
</dbReference>
<feature type="compositionally biased region" description="Low complexity" evidence="1">
    <location>
        <begin position="28"/>
        <end position="42"/>
    </location>
</feature>
<proteinExistence type="predicted"/>
<feature type="compositionally biased region" description="Low complexity" evidence="1">
    <location>
        <begin position="364"/>
        <end position="378"/>
    </location>
</feature>
<feature type="compositionally biased region" description="Basic and acidic residues" evidence="1">
    <location>
        <begin position="296"/>
        <end position="305"/>
    </location>
</feature>
<feature type="compositionally biased region" description="Polar residues" evidence="1">
    <location>
        <begin position="92"/>
        <end position="101"/>
    </location>
</feature>
<gene>
    <name evidence="3" type="ORF">DFQ27_008606</name>
</gene>
<feature type="compositionally biased region" description="Low complexity" evidence="1">
    <location>
        <begin position="217"/>
        <end position="243"/>
    </location>
</feature>
<feature type="compositionally biased region" description="Low complexity" evidence="1">
    <location>
        <begin position="127"/>
        <end position="139"/>
    </location>
</feature>
<dbReference type="OrthoDB" id="5598028at2759"/>
<feature type="compositionally biased region" description="Polar residues" evidence="1">
    <location>
        <begin position="705"/>
        <end position="715"/>
    </location>
</feature>
<feature type="compositionally biased region" description="Polar residues" evidence="1">
    <location>
        <begin position="533"/>
        <end position="542"/>
    </location>
</feature>
<feature type="compositionally biased region" description="Low complexity" evidence="1">
    <location>
        <begin position="522"/>
        <end position="532"/>
    </location>
</feature>
<evidence type="ECO:0000259" key="2">
    <source>
        <dbReference type="Pfam" id="PF26147"/>
    </source>
</evidence>
<dbReference type="InterPro" id="IPR058933">
    <property type="entry name" value="YMC020W-like_ab_hydrolase"/>
</dbReference>
<feature type="compositionally biased region" description="Low complexity" evidence="1">
    <location>
        <begin position="190"/>
        <end position="204"/>
    </location>
</feature>
<feature type="region of interest" description="Disordered" evidence="1">
    <location>
        <begin position="190"/>
        <end position="421"/>
    </location>
</feature>
<organism evidence="3 4">
    <name type="scientific">Actinomortierella ambigua</name>
    <dbReference type="NCBI Taxonomy" id="1343610"/>
    <lineage>
        <taxon>Eukaryota</taxon>
        <taxon>Fungi</taxon>
        <taxon>Fungi incertae sedis</taxon>
        <taxon>Mucoromycota</taxon>
        <taxon>Mortierellomycotina</taxon>
        <taxon>Mortierellomycetes</taxon>
        <taxon>Mortierellales</taxon>
        <taxon>Mortierellaceae</taxon>
        <taxon>Actinomortierella</taxon>
    </lineage>
</organism>
<evidence type="ECO:0000313" key="3">
    <source>
        <dbReference type="EMBL" id="KAG0267561.1"/>
    </source>
</evidence>
<feature type="compositionally biased region" description="Low complexity" evidence="1">
    <location>
        <begin position="50"/>
        <end position="69"/>
    </location>
</feature>
<feature type="region of interest" description="Disordered" evidence="1">
    <location>
        <begin position="447"/>
        <end position="571"/>
    </location>
</feature>
<name>A0A9P6UBH3_9FUNG</name>
<comment type="caution">
    <text evidence="3">The sequence shown here is derived from an EMBL/GenBank/DDBJ whole genome shotgun (WGS) entry which is preliminary data.</text>
</comment>
<keyword evidence="4" id="KW-1185">Reference proteome</keyword>
<protein>
    <recommendedName>
        <fullName evidence="2">YMC020W-like alpha/beta hydrolase domain-containing protein</fullName>
    </recommendedName>
</protein>
<feature type="compositionally biased region" description="Low complexity" evidence="1">
    <location>
        <begin position="448"/>
        <end position="472"/>
    </location>
</feature>
<feature type="region of interest" description="Disordered" evidence="1">
    <location>
        <begin position="595"/>
        <end position="620"/>
    </location>
</feature>
<feature type="domain" description="YMC020W-like alpha/beta hydrolase" evidence="2">
    <location>
        <begin position="847"/>
        <end position="1193"/>
    </location>
</feature>
<feature type="compositionally biased region" description="Low complexity" evidence="1">
    <location>
        <begin position="81"/>
        <end position="91"/>
    </location>
</feature>
<sequence length="1237" mass="132093">MSAASTETVISDVKNDEGEAEDKKSIHSAATRDTTTSSSASKALERIIQLSGSTSTTALTSSSASSSSAPPKDVEPHPISTESTTNTTDQTLDQFATTAFVATTPQPPPRAPAAAFIGTVLEGHAFSASTPPSTSVSPAQNSTPVPVPADGENLSRPEVSKPRTGVQLYKGETASNRSSLSILADWWSGSNASSSTALPVSSASVEMTQNDDERQEQQQQSVQPSQDQDTTLQAGQQQQQQQQEDPKEALILQDSPTTKKNTHSTTSPLATAVANNDTTEGRESLDGWEPSGPEKTALERLRASEDSDQAGYLSSPSSPPSSTSSSPTPLSSSLPSNLNPSPFPVSMIKSSGTKASSVKERRNSSSSSHTHSSSSSSSWWGLWNASIGGSGGGHGEETEVGADDSQSRHTTIITATTTTHHLSSLAREVITASELDMEILEEREDVVLSSSLSMSSSSSLSSPSGKSGEFSGSEGGLTIAATSGSERMKQRASKRWTTLFGLGGGSSDAKDNHSPSPKDEATTTTTDSFTTTQASDHVTLKTSVAVPNADAGGVATTTKGEGDRQKGETATAAVVPTAPALVSTAEVDVTFQAGGDTLKGNSSSSSKKSKENSTLLPASSSYSSWLSVIPGFGNKSVEDTQTQSALEEATLSHQVTDYEEGERHDIHGNVIKFKPQAEDDGDVAAASTSGDSNRTKVIAQLAAENRQQSAGTKTESIGSSSNSPSPPPSAGSSDRQTLAQIKENKETTALAGKAAAALSKMVKPKNRVLPAYYEQFPDARECLLTMPIGPAEMTLQPGGGEMAGRSHGGARRQSSIMSSAVNVLSSILFPNVTKAEQIAKAKARAEAQQQRERQEVSSRGPRSVRNVVIFGIHGWFPTKLVRTVIGEPTGTSQKFCDEMDAALKEYLKANKVKIADENITLIPLEGEGKVLDRVELLYKNLMKNSAWRKALHEADLVLVATHSQGTPTSFLLLARLIEEGHVRVREDDPRMQQVGMLTMAGISHGPFPFLKGNLIVRWFEAEAAGELFEFMDSETDIAKRYWQAIRTVLTSGVRLTCVASLEDQVVPMYSAVMTSISHPSIVRAVYIDGVSYQDDFLTNLISFALRLRNAGIDDHGVLVHLSEVVAGSIYGEGHSTIYDEREVYMLALRALLEPSSRLTPEQARSEPVMVPFKARQRLNPFYLPWGMRGIMEEIGRLGDEELSKGLEHLKQLYEKWVPATKGLKEIKFRLEPVRSKL</sequence>
<reference evidence="3" key="1">
    <citation type="journal article" date="2020" name="Fungal Divers.">
        <title>Resolving the Mortierellaceae phylogeny through synthesis of multi-gene phylogenetics and phylogenomics.</title>
        <authorList>
            <person name="Vandepol N."/>
            <person name="Liber J."/>
            <person name="Desiro A."/>
            <person name="Na H."/>
            <person name="Kennedy M."/>
            <person name="Barry K."/>
            <person name="Grigoriev I.V."/>
            <person name="Miller A.N."/>
            <person name="O'Donnell K."/>
            <person name="Stajich J.E."/>
            <person name="Bonito G."/>
        </authorList>
    </citation>
    <scope>NUCLEOTIDE SEQUENCE</scope>
    <source>
        <strain evidence="3">BC1065</strain>
    </source>
</reference>
<dbReference type="PANTHER" id="PTHR47349">
    <property type="entry name" value="CHROMOSOME 8, WHOLE GENOME SHOTGUN SEQUENCE"/>
    <property type="match status" value="1"/>
</dbReference>
<evidence type="ECO:0000256" key="1">
    <source>
        <dbReference type="SAM" id="MobiDB-lite"/>
    </source>
</evidence>
<dbReference type="EMBL" id="JAAAJB010000073">
    <property type="protein sequence ID" value="KAG0267561.1"/>
    <property type="molecule type" value="Genomic_DNA"/>
</dbReference>
<feature type="compositionally biased region" description="Basic and acidic residues" evidence="1">
    <location>
        <begin position="13"/>
        <end position="25"/>
    </location>
</feature>
<feature type="compositionally biased region" description="Basic and acidic residues" evidence="1">
    <location>
        <begin position="508"/>
        <end position="521"/>
    </location>
</feature>
<dbReference type="PANTHER" id="PTHR47349:SF1">
    <property type="entry name" value="AER328WP"/>
    <property type="match status" value="1"/>
</dbReference>
<evidence type="ECO:0000313" key="4">
    <source>
        <dbReference type="Proteomes" id="UP000807716"/>
    </source>
</evidence>
<dbReference type="Pfam" id="PF26147">
    <property type="entry name" value="AB_HYDROLASE_YMC0-YMC35"/>
    <property type="match status" value="1"/>
</dbReference>
<dbReference type="AlphaFoldDB" id="A0A9P6UBH3"/>
<feature type="compositionally biased region" description="Polar residues" evidence="1">
    <location>
        <begin position="254"/>
        <end position="278"/>
    </location>
</feature>